<keyword evidence="5 6" id="KW-0472">Membrane</keyword>
<dbReference type="EMBL" id="WEKT01000051">
    <property type="protein sequence ID" value="MZI95308.1"/>
    <property type="molecule type" value="Genomic_DNA"/>
</dbReference>
<feature type="transmembrane region" description="Helical" evidence="6">
    <location>
        <begin position="281"/>
        <end position="298"/>
    </location>
</feature>
<dbReference type="PANTHER" id="PTHR42920:SF5">
    <property type="entry name" value="EAMA DOMAIN-CONTAINING PROTEIN"/>
    <property type="match status" value="1"/>
</dbReference>
<proteinExistence type="predicted"/>
<comment type="subcellular location">
    <subcellularLocation>
        <location evidence="1">Cell membrane</location>
        <topology evidence="1">Multi-pass membrane protein</topology>
    </subcellularLocation>
</comment>
<reference evidence="8 9" key="1">
    <citation type="submission" date="2019-10" db="EMBL/GenBank/DDBJ databases">
        <title>Vibrio sp. nov. isolated from a shrimp pond.</title>
        <authorList>
            <person name="Gomez-Gil B."/>
            <person name="Enciso-Ibarra J."/>
            <person name="Enciso-Ibarra K."/>
            <person name="Bolan-Mejia C."/>
        </authorList>
    </citation>
    <scope>NUCLEOTIDE SEQUENCE [LARGE SCALE GENOMIC DNA]</scope>
    <source>
        <strain evidence="8 9">CAIM 722</strain>
    </source>
</reference>
<evidence type="ECO:0000256" key="3">
    <source>
        <dbReference type="ARBA" id="ARBA00022692"/>
    </source>
</evidence>
<keyword evidence="9" id="KW-1185">Reference proteome</keyword>
<evidence type="ECO:0000313" key="9">
    <source>
        <dbReference type="Proteomes" id="UP000462621"/>
    </source>
</evidence>
<feature type="transmembrane region" description="Helical" evidence="6">
    <location>
        <begin position="192"/>
        <end position="213"/>
    </location>
</feature>
<feature type="transmembrane region" description="Helical" evidence="6">
    <location>
        <begin position="134"/>
        <end position="152"/>
    </location>
</feature>
<comment type="caution">
    <text evidence="8">The sequence shown here is derived from an EMBL/GenBank/DDBJ whole genome shotgun (WGS) entry which is preliminary data.</text>
</comment>
<evidence type="ECO:0000313" key="8">
    <source>
        <dbReference type="EMBL" id="MZI95308.1"/>
    </source>
</evidence>
<sequence>MALPTPTRSILQPIQRMPYIEMLLLLVAIFWGTSYAVTKQGLNYTDVMMFIALRFSITFICLLPALIRDILQATDWRWVNIVPTGVILATIFFCEVYGVAHTSASKAAFIISLCVIFTALLEPIINRQRVSKRLIVMALISVLGVALLTGIQPYSAFELQQGDGFILLAALLRALMVTTTKRFSTKQSLSSLSITAIQSGTVSMLAIVSCWVGNHDFSLPAAPNFWFIIIYLVLGCTLFAFFIQNYAIQKTSPTKVALLMGSEPLFGALFAMAWLNETLTINQIIGGILILISVLITSREQSNH</sequence>
<evidence type="ECO:0000256" key="2">
    <source>
        <dbReference type="ARBA" id="ARBA00022475"/>
    </source>
</evidence>
<feature type="domain" description="EamA" evidence="7">
    <location>
        <begin position="21"/>
        <end position="149"/>
    </location>
</feature>
<keyword evidence="4 6" id="KW-1133">Transmembrane helix</keyword>
<dbReference type="Proteomes" id="UP000462621">
    <property type="component" value="Unassembled WGS sequence"/>
</dbReference>
<protein>
    <submittedName>
        <fullName evidence="8">EamA family transporter</fullName>
    </submittedName>
</protein>
<evidence type="ECO:0000259" key="7">
    <source>
        <dbReference type="Pfam" id="PF00892"/>
    </source>
</evidence>
<dbReference type="GO" id="GO:0005886">
    <property type="term" value="C:plasma membrane"/>
    <property type="evidence" value="ECO:0007669"/>
    <property type="project" value="UniProtKB-SubCell"/>
</dbReference>
<organism evidence="8 9">
    <name type="scientific">Vibrio eleionomae</name>
    <dbReference type="NCBI Taxonomy" id="2653505"/>
    <lineage>
        <taxon>Bacteria</taxon>
        <taxon>Pseudomonadati</taxon>
        <taxon>Pseudomonadota</taxon>
        <taxon>Gammaproteobacteria</taxon>
        <taxon>Vibrionales</taxon>
        <taxon>Vibrionaceae</taxon>
        <taxon>Vibrio</taxon>
    </lineage>
</organism>
<keyword evidence="3 6" id="KW-0812">Transmembrane</keyword>
<dbReference type="PANTHER" id="PTHR42920">
    <property type="entry name" value="OS03G0707200 PROTEIN-RELATED"/>
    <property type="match status" value="1"/>
</dbReference>
<name>A0A7X4LNM8_9VIBR</name>
<feature type="transmembrane region" description="Helical" evidence="6">
    <location>
        <begin position="225"/>
        <end position="244"/>
    </location>
</feature>
<evidence type="ECO:0000256" key="1">
    <source>
        <dbReference type="ARBA" id="ARBA00004651"/>
    </source>
</evidence>
<gene>
    <name evidence="8" type="ORF">F9817_19215</name>
</gene>
<dbReference type="InterPro" id="IPR037185">
    <property type="entry name" value="EmrE-like"/>
</dbReference>
<feature type="transmembrane region" description="Helical" evidence="6">
    <location>
        <begin position="256"/>
        <end position="275"/>
    </location>
</feature>
<feature type="transmembrane region" description="Helical" evidence="6">
    <location>
        <begin position="106"/>
        <end position="125"/>
    </location>
</feature>
<feature type="domain" description="EamA" evidence="7">
    <location>
        <begin position="162"/>
        <end position="298"/>
    </location>
</feature>
<dbReference type="Pfam" id="PF00892">
    <property type="entry name" value="EamA"/>
    <property type="match status" value="2"/>
</dbReference>
<evidence type="ECO:0000256" key="6">
    <source>
        <dbReference type="SAM" id="Phobius"/>
    </source>
</evidence>
<dbReference type="InterPro" id="IPR051258">
    <property type="entry name" value="Diverse_Substrate_Transporter"/>
</dbReference>
<dbReference type="InterPro" id="IPR000620">
    <property type="entry name" value="EamA_dom"/>
</dbReference>
<dbReference type="RefSeq" id="WP_161157787.1">
    <property type="nucleotide sequence ID" value="NZ_WEKT01000051.1"/>
</dbReference>
<feature type="transmembrane region" description="Helical" evidence="6">
    <location>
        <begin position="78"/>
        <end position="100"/>
    </location>
</feature>
<dbReference type="SUPFAM" id="SSF103481">
    <property type="entry name" value="Multidrug resistance efflux transporter EmrE"/>
    <property type="match status" value="2"/>
</dbReference>
<accession>A0A7X4LNM8</accession>
<dbReference type="AlphaFoldDB" id="A0A7X4LNM8"/>
<evidence type="ECO:0000256" key="4">
    <source>
        <dbReference type="ARBA" id="ARBA00022989"/>
    </source>
</evidence>
<evidence type="ECO:0000256" key="5">
    <source>
        <dbReference type="ARBA" id="ARBA00023136"/>
    </source>
</evidence>
<keyword evidence="2" id="KW-1003">Cell membrane</keyword>
<feature type="transmembrane region" description="Helical" evidence="6">
    <location>
        <begin position="164"/>
        <end position="180"/>
    </location>
</feature>
<feature type="transmembrane region" description="Helical" evidence="6">
    <location>
        <begin position="46"/>
        <end position="66"/>
    </location>
</feature>